<dbReference type="InterPro" id="IPR029045">
    <property type="entry name" value="ClpP/crotonase-like_dom_sf"/>
</dbReference>
<feature type="compositionally biased region" description="Polar residues" evidence="8">
    <location>
        <begin position="880"/>
        <end position="889"/>
    </location>
</feature>
<feature type="compositionally biased region" description="Polar residues" evidence="8">
    <location>
        <begin position="1796"/>
        <end position="1808"/>
    </location>
</feature>
<feature type="compositionally biased region" description="Low complexity" evidence="8">
    <location>
        <begin position="1528"/>
        <end position="1546"/>
    </location>
</feature>
<feature type="compositionally biased region" description="Low complexity" evidence="8">
    <location>
        <begin position="748"/>
        <end position="769"/>
    </location>
</feature>
<evidence type="ECO:0000256" key="3">
    <source>
        <dbReference type="ARBA" id="ARBA00026116"/>
    </source>
</evidence>
<dbReference type="SMART" id="SM00325">
    <property type="entry name" value="RhoGEF"/>
    <property type="match status" value="1"/>
</dbReference>
<evidence type="ECO:0000256" key="8">
    <source>
        <dbReference type="SAM" id="MobiDB-lite"/>
    </source>
</evidence>
<dbReference type="PROSITE" id="PS50003">
    <property type="entry name" value="PH_DOMAIN"/>
    <property type="match status" value="2"/>
</dbReference>
<evidence type="ECO:0000256" key="4">
    <source>
        <dbReference type="ARBA" id="ARBA00031237"/>
    </source>
</evidence>
<keyword evidence="16" id="KW-1185">Reference proteome</keyword>
<dbReference type="Gene3D" id="3.90.226.10">
    <property type="entry name" value="2-enoyl-CoA Hydratase, Chain A, domain 1"/>
    <property type="match status" value="2"/>
</dbReference>
<dbReference type="Proteomes" id="UP000007797">
    <property type="component" value="Unassembled WGS sequence"/>
</dbReference>
<dbReference type="SMART" id="SM00033">
    <property type="entry name" value="CH"/>
    <property type="match status" value="1"/>
</dbReference>
<feature type="domain" description="PH" evidence="9">
    <location>
        <begin position="1881"/>
        <end position="1988"/>
    </location>
</feature>
<feature type="region of interest" description="Disordered" evidence="8">
    <location>
        <begin position="800"/>
        <end position="894"/>
    </location>
</feature>
<feature type="domain" description="Arf-GAP" evidence="12">
    <location>
        <begin position="1581"/>
        <end position="1691"/>
    </location>
</feature>
<dbReference type="GO" id="GO:0005739">
    <property type="term" value="C:mitochondrion"/>
    <property type="evidence" value="ECO:0007669"/>
    <property type="project" value="TreeGrafter"/>
</dbReference>
<dbReference type="CDD" id="cd00821">
    <property type="entry name" value="PH"/>
    <property type="match status" value="2"/>
</dbReference>
<dbReference type="SUPFAM" id="SSF52096">
    <property type="entry name" value="ClpP/crotonase"/>
    <property type="match status" value="2"/>
</dbReference>
<feature type="region of interest" description="Disordered" evidence="8">
    <location>
        <begin position="1758"/>
        <end position="1822"/>
    </location>
</feature>
<dbReference type="OrthoDB" id="439921at2759"/>
<dbReference type="PROSITE" id="PS50010">
    <property type="entry name" value="DH_2"/>
    <property type="match status" value="1"/>
</dbReference>
<name>F4QED2_CACFS</name>
<dbReference type="SUPFAM" id="SSF48065">
    <property type="entry name" value="DBL homology domain (DH-domain)"/>
    <property type="match status" value="1"/>
</dbReference>
<dbReference type="InterPro" id="IPR035899">
    <property type="entry name" value="DBL_dom_sf"/>
</dbReference>
<evidence type="ECO:0000259" key="14">
    <source>
        <dbReference type="PROSITE" id="PS50989"/>
    </source>
</evidence>
<keyword evidence="7" id="KW-0479">Metal-binding</keyword>
<dbReference type="Pfam" id="PF00169">
    <property type="entry name" value="PH"/>
    <property type="match status" value="2"/>
</dbReference>
<dbReference type="PROSITE" id="PS50021">
    <property type="entry name" value="CH"/>
    <property type="match status" value="1"/>
</dbReference>
<sequence length="1996" mass="220294">MLSLSKFRSVVTKSSALINAARSTSATSTTGVATRSYYTDKTVHVLDGTVDKNTPEFKENVTRMAESVQQLKSTIDKIKLGGGPKLNERHLSRGKMLPRQRIDALIDPGSPFLEFSQLAGFNMYGEDVPAGGIITGIGVIQGQECIIVANDSTVKGGTYFPITVKKHLRAQEIAQENNLPCIYLVDSGGANLPRQADVFPDREHFGRIFFNQANMSAKRIPQIAVVMGSCTAGGAYVPAMSDESVIVKSTGTIFLGGPPLVKAATGEVVTAEELGGADLHCRTSGVTDHYARNDAEALAITRRIVANFNRQKNPSVVLSTPEEPLFPASELSGIVPSDLRKTFDVRKVISRIVDGSRFDEFKELYGTTLVTGFARIQGMPVGIVANNGILFSESAVKGAHFIELCNQRGIPLLFLQNITGFMVGKSYESRGIAKDGAKMVMAVATARVPKITVVIGGSFGAGNYGMCGRAYSPRFMYMWPNARISVMGGEQAASVLAQIQKDNMAKDGKQWAPEEEAAFKKPISDMYETEGSPYFSSARCWDDGVIDPVDTRNVIALSLSACLNQPINPPSDGFGIFRIGYLLSVTVSVVAKIDRMDGKSYVSGSHAIWENIQIDSFKGWINQHLQERNLQIKDLQTDFCDGVMLINLLEIVSGKKVPRYVRSPKFPSHKIDNVLIALQFMEKVFDMKTVGINAKDIVDGNIKQIMGISFMLIQKIKTNDLEQQHQQQNQQQQQQQTTNGLPDGADITSAPLTPTSTNTNTTSTTSPSINSVSQAYKRATIVGTAVSRFAHKTFNDIEIQSQSPSTTTTTTTNTNTNTTTTPTTSTTTPTRNTVSNAPTGGVSFNTIRSRFSSVPPQVEAERAAAGHSSASGHISDSSAPIPTSQSSGSLERGALRKTKSGAIISLSGSIQFNNKESTIDLKKLVLCQAYVRGWLVRRKWKDAIVKYRQRLRDYEQHFKSNPKAYRGLTRVQARIKGKMERKRLWRQHPLFRRNDIVKEIITTERKYVHNLDLLIECYLRECEKILTPQQTRSIFSQVEILRNVNTNILNQLENRFKKGHEQQLGEIFKKMTEFLKVYTIYVNNYNTSFATITECNQIPKFAALMESNRNLEKCNGLDLSAFLIMPIQRLPRYVMLLQDLFKHTDSKHTDYENISIALKKMKDVAEYVNEKKREAENLNQVLQIQHSLIGKFGNLAEPHRRYVRKGPLNCSDEKGNSKVYFFFLFNDLLVKTENKTLAKQIKDNKSGSRGTLTGPIGEEGKFKFISSYHLDGASLIDLFDPSSPSSFQLLNVGVSNPNLGSSGATTLIGSLTNTAPAEASSSISHSNITLTALSVGEKLTWIGDIDESISQLLEKARSKKRSHIPEFEELTRAPYEGAIKDSEMSGVLLKQKSDMVWKENQFYLKGANLYYHHSTQISSDESDSKPKKMKCINLILCNVKLFHVVDKPHCFQLITPLRIYFFSCPEGQVLFLWISLIRSSISKKLESLSELDEPSTQVNFRNKRYSLPVRFPSFSSFSSSIPFLSIKKQRDNNNNSNSNSSTTSSSPVGLSKSASLLSPINYIRSQRLSVDYQISPLVQSPQQLQQYHQQQQQQQYQPNCGVADPSWVSTSFGVTLCVDCSAIHRHLPNGVSQVKSLRGLSTSHVDLEAFKFEGNAKVNAKYEKNIPAGTQRPTSKDSPYEIRMSWIHAKYLATAPPGSPSEMRKASIKLSSGSLPPPPPVFSASLSTNHGVLVSQHSFQSLPSTTSTETTTANVAAATTTGQQQSSSSTTPSSTSSTSTSTTTSVTSSPALEDGSQPSSPIITSTATPPDEALAAVPTERPTEIKGISTIGLSEEDIATINNLPSVPMGNGTWKSGHHAVPQVERKKSHPGFLDKPRSPKKEMEGFMFKTSSPSTKSSAAWKKYHFQFKDGILNYYKINGKKGSTPQKKDKPRGTIDLCDFFSLKVEPKPKQEHSFTLITRYRLYFFATETEDELTQWVSTLKAASTNSEHSISG</sequence>
<dbReference type="SMART" id="SM00105">
    <property type="entry name" value="ArfGap"/>
    <property type="match status" value="1"/>
</dbReference>
<dbReference type="InterPro" id="IPR011762">
    <property type="entry name" value="COA_CT_N"/>
</dbReference>
<evidence type="ECO:0000256" key="6">
    <source>
        <dbReference type="ARBA" id="ARBA00052347"/>
    </source>
</evidence>
<dbReference type="STRING" id="1054147.F4QED2"/>
<dbReference type="GO" id="GO:0005096">
    <property type="term" value="F:GTPase activator activity"/>
    <property type="evidence" value="ECO:0007669"/>
    <property type="project" value="InterPro"/>
</dbReference>
<dbReference type="GO" id="GO:0005085">
    <property type="term" value="F:guanyl-nucleotide exchange factor activity"/>
    <property type="evidence" value="ECO:0007669"/>
    <property type="project" value="InterPro"/>
</dbReference>
<feature type="compositionally biased region" description="Polar residues" evidence="8">
    <location>
        <begin position="831"/>
        <end position="855"/>
    </location>
</feature>
<dbReference type="GO" id="GO:0004485">
    <property type="term" value="F:methylcrotonoyl-CoA carboxylase activity"/>
    <property type="evidence" value="ECO:0007669"/>
    <property type="project" value="UniProtKB-EC"/>
</dbReference>
<evidence type="ECO:0000259" key="9">
    <source>
        <dbReference type="PROSITE" id="PS50003"/>
    </source>
</evidence>
<dbReference type="Pfam" id="PF01039">
    <property type="entry name" value="Carboxyl_trans"/>
    <property type="match status" value="1"/>
</dbReference>
<comment type="similarity">
    <text evidence="1">Belongs to the AccD/PCCB family.</text>
</comment>
<feature type="region of interest" description="Disordered" evidence="8">
    <location>
        <begin position="1528"/>
        <end position="1550"/>
    </location>
</feature>
<dbReference type="Pfam" id="PF00307">
    <property type="entry name" value="CH"/>
    <property type="match status" value="1"/>
</dbReference>
<dbReference type="GO" id="GO:0006552">
    <property type="term" value="P:L-leucine catabolic process"/>
    <property type="evidence" value="ECO:0007669"/>
    <property type="project" value="TreeGrafter"/>
</dbReference>
<feature type="domain" description="Calponin-homology (CH)" evidence="11">
    <location>
        <begin position="611"/>
        <end position="717"/>
    </location>
</feature>
<dbReference type="PROSITE" id="PS50980">
    <property type="entry name" value="COA_CT_NTER"/>
    <property type="match status" value="1"/>
</dbReference>
<dbReference type="SUPFAM" id="SSF50729">
    <property type="entry name" value="PH domain-like"/>
    <property type="match status" value="3"/>
</dbReference>
<evidence type="ECO:0000313" key="16">
    <source>
        <dbReference type="Proteomes" id="UP000007797"/>
    </source>
</evidence>
<feature type="domain" description="CoA carboxyltransferase N-terminal" evidence="13">
    <location>
        <begin position="64"/>
        <end position="320"/>
    </location>
</feature>
<dbReference type="InterPro" id="IPR011763">
    <property type="entry name" value="COA_CT_C"/>
</dbReference>
<dbReference type="InterPro" id="IPR011993">
    <property type="entry name" value="PH-like_dom_sf"/>
</dbReference>
<feature type="domain" description="PH" evidence="9">
    <location>
        <begin position="1381"/>
        <end position="1482"/>
    </location>
</feature>
<feature type="compositionally biased region" description="Low complexity" evidence="8">
    <location>
        <begin position="1758"/>
        <end position="1789"/>
    </location>
</feature>
<evidence type="ECO:0000256" key="5">
    <source>
        <dbReference type="ARBA" id="ARBA00031404"/>
    </source>
</evidence>
<dbReference type="PROSITE" id="PS50096">
    <property type="entry name" value="IQ"/>
    <property type="match status" value="2"/>
</dbReference>
<dbReference type="GO" id="GO:0008270">
    <property type="term" value="F:zinc ion binding"/>
    <property type="evidence" value="ECO:0007669"/>
    <property type="project" value="UniProtKB-KW"/>
</dbReference>
<dbReference type="RefSeq" id="XP_004350787.1">
    <property type="nucleotide sequence ID" value="XM_004350736.1"/>
</dbReference>
<dbReference type="InterPro" id="IPR000219">
    <property type="entry name" value="DH_dom"/>
</dbReference>
<evidence type="ECO:0000259" key="13">
    <source>
        <dbReference type="PROSITE" id="PS50980"/>
    </source>
</evidence>
<comment type="pathway">
    <text evidence="2">Amino-acid degradation; L-leucine degradation; (S)-3-hydroxy-3-methylglutaryl-CoA from 3-isovaleryl-CoA: step 2/3.</text>
</comment>
<dbReference type="Gene3D" id="2.30.29.30">
    <property type="entry name" value="Pleckstrin-homology domain (PH domain)/Phosphotyrosine-binding domain (PTB)"/>
    <property type="match status" value="3"/>
</dbReference>
<dbReference type="InterPro" id="IPR034733">
    <property type="entry name" value="AcCoA_carboxyl_beta"/>
</dbReference>
<dbReference type="SUPFAM" id="SSF57863">
    <property type="entry name" value="ArfGap/RecO-like zinc finger"/>
    <property type="match status" value="1"/>
</dbReference>
<evidence type="ECO:0000256" key="1">
    <source>
        <dbReference type="ARBA" id="ARBA00006102"/>
    </source>
</evidence>
<evidence type="ECO:0000259" key="11">
    <source>
        <dbReference type="PROSITE" id="PS50021"/>
    </source>
</evidence>
<dbReference type="InterPro" id="IPR037278">
    <property type="entry name" value="ARFGAP/RecO"/>
</dbReference>
<reference evidence="16" key="1">
    <citation type="journal article" date="2011" name="Genome Res.">
        <title>Phylogeny-wide analysis of social amoeba genomes highlights ancient origins for complex intercellular communication.</title>
        <authorList>
            <person name="Heidel A.J."/>
            <person name="Lawal H.M."/>
            <person name="Felder M."/>
            <person name="Schilde C."/>
            <person name="Helps N.R."/>
            <person name="Tunggal B."/>
            <person name="Rivero F."/>
            <person name="John U."/>
            <person name="Schleicher M."/>
            <person name="Eichinger L."/>
            <person name="Platzer M."/>
            <person name="Noegel A.A."/>
            <person name="Schaap P."/>
            <person name="Gloeckner G."/>
        </authorList>
    </citation>
    <scope>NUCLEOTIDE SEQUENCE [LARGE SCALE GENOMIC DNA]</scope>
    <source>
        <strain evidence="16">SH3</strain>
    </source>
</reference>
<gene>
    <name evidence="15" type="primary">gxcDD</name>
    <name evidence="15" type="ORF">DFA_11842</name>
</gene>
<dbReference type="Gene3D" id="1.20.900.10">
    <property type="entry name" value="Dbl homology (DH) domain"/>
    <property type="match status" value="1"/>
</dbReference>
<dbReference type="FunFam" id="3.90.226.10:FF:000007">
    <property type="entry name" value="Methylcrotonoyl-CoA carboxylase subunit beta"/>
    <property type="match status" value="1"/>
</dbReference>
<dbReference type="GO" id="GO:1905202">
    <property type="term" value="C:methylcrotonoyl-CoA carboxylase complex"/>
    <property type="evidence" value="ECO:0007669"/>
    <property type="project" value="TreeGrafter"/>
</dbReference>
<evidence type="ECO:0000259" key="10">
    <source>
        <dbReference type="PROSITE" id="PS50010"/>
    </source>
</evidence>
<dbReference type="FunFam" id="3.90.226.10:FF:000004">
    <property type="entry name" value="Methylcrotonoyl-CoA carboxylase beta chain"/>
    <property type="match status" value="1"/>
</dbReference>
<accession>F4QED2</accession>
<dbReference type="InterPro" id="IPR038508">
    <property type="entry name" value="ArfGAP_dom_sf"/>
</dbReference>
<dbReference type="KEGG" id="dfa:DFA_11842"/>
<evidence type="ECO:0000313" key="15">
    <source>
        <dbReference type="EMBL" id="EGG14079.1"/>
    </source>
</evidence>
<dbReference type="CDD" id="cd00160">
    <property type="entry name" value="RhoGEF"/>
    <property type="match status" value="1"/>
</dbReference>
<dbReference type="PROSITE" id="PS50115">
    <property type="entry name" value="ARFGAP"/>
    <property type="match status" value="1"/>
</dbReference>
<keyword evidence="7" id="KW-0862">Zinc</keyword>
<feature type="domain" description="CoA carboxyltransferase C-terminal" evidence="14">
    <location>
        <begin position="320"/>
        <end position="569"/>
    </location>
</feature>
<dbReference type="SMART" id="SM00233">
    <property type="entry name" value="PH"/>
    <property type="match status" value="3"/>
</dbReference>
<proteinExistence type="inferred from homology"/>
<dbReference type="InterPro" id="IPR001715">
    <property type="entry name" value="CH_dom"/>
</dbReference>
<dbReference type="EMBL" id="GL883029">
    <property type="protein sequence ID" value="EGG14079.1"/>
    <property type="molecule type" value="Genomic_DNA"/>
</dbReference>
<feature type="compositionally biased region" description="Low complexity" evidence="8">
    <location>
        <begin position="865"/>
        <end position="879"/>
    </location>
</feature>
<dbReference type="SUPFAM" id="SSF47576">
    <property type="entry name" value="Calponin-homology domain, CH-domain"/>
    <property type="match status" value="1"/>
</dbReference>
<dbReference type="InterPro" id="IPR001164">
    <property type="entry name" value="ArfGAP_dom"/>
</dbReference>
<keyword evidence="7" id="KW-0863">Zinc-finger</keyword>
<dbReference type="GeneID" id="14866371"/>
<feature type="region of interest" description="Disordered" evidence="8">
    <location>
        <begin position="723"/>
        <end position="769"/>
    </location>
</feature>
<dbReference type="Gene3D" id="1.10.220.150">
    <property type="entry name" value="Arf GTPase activating protein"/>
    <property type="match status" value="1"/>
</dbReference>
<dbReference type="InterPro" id="IPR045190">
    <property type="entry name" value="MCCB/AccD1-like"/>
</dbReference>
<feature type="domain" description="DH" evidence="10">
    <location>
        <begin position="992"/>
        <end position="1171"/>
    </location>
</feature>
<dbReference type="InterPro" id="IPR001849">
    <property type="entry name" value="PH_domain"/>
</dbReference>
<feature type="compositionally biased region" description="Low complexity" evidence="8">
    <location>
        <begin position="803"/>
        <end position="830"/>
    </location>
</feature>
<dbReference type="PANTHER" id="PTHR22855">
    <property type="entry name" value="ACETYL, PROPIONYL, PYRUVATE, AND GLUTACONYL CARBOXYLASE-RELATED"/>
    <property type="match status" value="1"/>
</dbReference>
<feature type="compositionally biased region" description="Low complexity" evidence="8">
    <location>
        <begin position="724"/>
        <end position="736"/>
    </location>
</feature>
<protein>
    <recommendedName>
        <fullName evidence="3">methylcrotonoyl-CoA carboxylase</fullName>
        <ecNumber evidence="3">6.4.1.4</ecNumber>
    </recommendedName>
    <alternativeName>
        <fullName evidence="5">3-methylcrotonyl-CoA carboxylase 2</fullName>
    </alternativeName>
    <alternativeName>
        <fullName evidence="4">3-methylcrotonyl-CoA:carbon dioxide ligase subunit beta</fullName>
    </alternativeName>
</protein>
<dbReference type="InterPro" id="IPR036872">
    <property type="entry name" value="CH_dom_sf"/>
</dbReference>
<dbReference type="Gene3D" id="1.10.418.10">
    <property type="entry name" value="Calponin-like domain"/>
    <property type="match status" value="1"/>
</dbReference>
<evidence type="ECO:0000256" key="2">
    <source>
        <dbReference type="ARBA" id="ARBA00025711"/>
    </source>
</evidence>
<organism evidence="15 16">
    <name type="scientific">Cavenderia fasciculata</name>
    <name type="common">Slime mold</name>
    <name type="synonym">Dictyostelium fasciculatum</name>
    <dbReference type="NCBI Taxonomy" id="261658"/>
    <lineage>
        <taxon>Eukaryota</taxon>
        <taxon>Amoebozoa</taxon>
        <taxon>Evosea</taxon>
        <taxon>Eumycetozoa</taxon>
        <taxon>Dictyostelia</taxon>
        <taxon>Acytosteliales</taxon>
        <taxon>Cavenderiaceae</taxon>
        <taxon>Cavenderia</taxon>
    </lineage>
</organism>
<dbReference type="Pfam" id="PF01412">
    <property type="entry name" value="ArfGap"/>
    <property type="match status" value="1"/>
</dbReference>
<feature type="region of interest" description="Disordered" evidence="8">
    <location>
        <begin position="1695"/>
        <end position="1716"/>
    </location>
</feature>
<evidence type="ECO:0000256" key="7">
    <source>
        <dbReference type="PROSITE-ProRule" id="PRU00288"/>
    </source>
</evidence>
<dbReference type="Pfam" id="PF00621">
    <property type="entry name" value="RhoGEF"/>
    <property type="match status" value="1"/>
</dbReference>
<dbReference type="PANTHER" id="PTHR22855:SF13">
    <property type="entry name" value="METHYLCROTONOYL-COA CARBOXYLASE BETA CHAIN, MITOCHONDRIAL"/>
    <property type="match status" value="1"/>
</dbReference>
<dbReference type="PROSITE" id="PS50989">
    <property type="entry name" value="COA_CT_CTER"/>
    <property type="match status" value="1"/>
</dbReference>
<evidence type="ECO:0000259" key="12">
    <source>
        <dbReference type="PROSITE" id="PS50115"/>
    </source>
</evidence>
<dbReference type="EC" id="6.4.1.4" evidence="3"/>
<comment type="catalytic activity">
    <reaction evidence="6">
        <text>3-methylbut-2-enoyl-CoA + hydrogencarbonate + ATP = 3-methyl-(2E)-glutaconyl-CoA + ADP + phosphate + H(+)</text>
        <dbReference type="Rhea" id="RHEA:13589"/>
        <dbReference type="ChEBI" id="CHEBI:15378"/>
        <dbReference type="ChEBI" id="CHEBI:17544"/>
        <dbReference type="ChEBI" id="CHEBI:30616"/>
        <dbReference type="ChEBI" id="CHEBI:43474"/>
        <dbReference type="ChEBI" id="CHEBI:57344"/>
        <dbReference type="ChEBI" id="CHEBI:57346"/>
        <dbReference type="ChEBI" id="CHEBI:456216"/>
        <dbReference type="EC" id="6.4.1.4"/>
    </reaction>
</comment>
<dbReference type="OMA" id="CYLRECE"/>